<dbReference type="NCBIfam" id="NF047595">
    <property type="entry name" value="IS66_ISRel24_TnpA"/>
    <property type="match status" value="1"/>
</dbReference>
<evidence type="ECO:0000313" key="2">
    <source>
        <dbReference type="Proteomes" id="UP000291866"/>
    </source>
</evidence>
<protein>
    <submittedName>
        <fullName evidence="1">Transposase</fullName>
    </submittedName>
</protein>
<dbReference type="Pfam" id="PF01527">
    <property type="entry name" value="HTH_Tnp_1"/>
    <property type="match status" value="1"/>
</dbReference>
<dbReference type="EMBL" id="SJLU01000030">
    <property type="protein sequence ID" value="TBX85401.1"/>
    <property type="molecule type" value="Genomic_DNA"/>
</dbReference>
<evidence type="ECO:0000313" key="1">
    <source>
        <dbReference type="EMBL" id="TBX85401.1"/>
    </source>
</evidence>
<sequence length="151" mass="16519">MADDEGFVGRFEVVEARRGNRRWPNELKPRIVAESLQPGARVIDVARRHDVIAHQLSDWRRQARQLLLTLPAELMAAVHCENSGAFEPAFVPLAITTEPPQIADATSVLEQVVATSGIVTLEIGSDLVVRVPGDVPVDRVAALVRAMRGRA</sequence>
<dbReference type="RefSeq" id="WP_028756062.1">
    <property type="nucleotide sequence ID" value="NZ_SJLU01000030.1"/>
</dbReference>
<dbReference type="Proteomes" id="UP000291866">
    <property type="component" value="Unassembled WGS sequence"/>
</dbReference>
<dbReference type="GO" id="GO:0004803">
    <property type="term" value="F:transposase activity"/>
    <property type="evidence" value="ECO:0007669"/>
    <property type="project" value="InterPro"/>
</dbReference>
<dbReference type="GO" id="GO:0043565">
    <property type="term" value="F:sequence-specific DNA binding"/>
    <property type="evidence" value="ECO:0007669"/>
    <property type="project" value="InterPro"/>
</dbReference>
<gene>
    <name evidence="1" type="ORF">E0H31_34410</name>
</gene>
<dbReference type="InterPro" id="IPR002514">
    <property type="entry name" value="Transposase_8"/>
</dbReference>
<comment type="caution">
    <text evidence="1">The sequence shown here is derived from an EMBL/GenBank/DDBJ whole genome shotgun (WGS) entry which is preliminary data.</text>
</comment>
<dbReference type="AlphaFoldDB" id="A0A8G2IV44"/>
<proteinExistence type="predicted"/>
<dbReference type="GO" id="GO:0006313">
    <property type="term" value="P:DNA transposition"/>
    <property type="evidence" value="ECO:0007669"/>
    <property type="project" value="InterPro"/>
</dbReference>
<dbReference type="InterPro" id="IPR010921">
    <property type="entry name" value="Trp_repressor/repl_initiator"/>
</dbReference>
<name>A0A8G2IV44_RHILV</name>
<dbReference type="PANTHER" id="PTHR37936">
    <property type="entry name" value="TRANSPOSASE INSC FOR INSERTION ELEMENT IS2A-RELATED"/>
    <property type="match status" value="1"/>
</dbReference>
<reference evidence="1 2" key="1">
    <citation type="submission" date="2019-02" db="EMBL/GenBank/DDBJ databases">
        <title>The competitiveness to form nodules shapes the capacities of Rhizobium leguminosarum sv viciae communities to promote symbiosis with specific hosts.</title>
        <authorList>
            <person name="Boivin S."/>
            <person name="Lepetit M."/>
        </authorList>
    </citation>
    <scope>NUCLEOTIDE SEQUENCE [LARGE SCALE GENOMIC DNA]</scope>
    <source>
        <strain evidence="1 2">SPF4F3</strain>
    </source>
</reference>
<accession>A0A8G2IV44</accession>
<organism evidence="1 2">
    <name type="scientific">Rhizobium leguminosarum bv. viciae</name>
    <dbReference type="NCBI Taxonomy" id="387"/>
    <lineage>
        <taxon>Bacteria</taxon>
        <taxon>Pseudomonadati</taxon>
        <taxon>Pseudomonadota</taxon>
        <taxon>Alphaproteobacteria</taxon>
        <taxon>Hyphomicrobiales</taxon>
        <taxon>Rhizobiaceae</taxon>
        <taxon>Rhizobium/Agrobacterium group</taxon>
        <taxon>Rhizobium</taxon>
    </lineage>
</organism>
<dbReference type="SUPFAM" id="SSF48295">
    <property type="entry name" value="TrpR-like"/>
    <property type="match status" value="1"/>
</dbReference>
<dbReference type="PANTHER" id="PTHR37936:SF3">
    <property type="entry name" value="TRANSPOSASE INSC FOR INSERTION ELEMENT IS2A-RELATED"/>
    <property type="match status" value="1"/>
</dbReference>